<proteinExistence type="predicted"/>
<feature type="transmembrane region" description="Helical" evidence="1">
    <location>
        <begin position="157"/>
        <end position="176"/>
    </location>
</feature>
<accession>A0A5D3C7R9</accession>
<reference evidence="2 3" key="1">
    <citation type="submission" date="2019-08" db="EMBL/GenBank/DDBJ databases">
        <title>Draft genome sequences of two oriental melons (Cucumis melo L. var makuwa).</title>
        <authorList>
            <person name="Kwon S.-Y."/>
        </authorList>
    </citation>
    <scope>NUCLEOTIDE SEQUENCE [LARGE SCALE GENOMIC DNA]</scope>
    <source>
        <strain evidence="3">cv. Chang Bougi</strain>
        <tissue evidence="2">Leaf</tissue>
    </source>
</reference>
<evidence type="ECO:0000256" key="1">
    <source>
        <dbReference type="SAM" id="Phobius"/>
    </source>
</evidence>
<keyword evidence="1" id="KW-0812">Transmembrane</keyword>
<sequence>MFNPRADATARLFFSFFSVQHRPAAAVVDPNAIDHPQPSSDRVRQVVAVVGSPSPPSTRVEEVTFEFKNFTASAVEVNSPLLGWIRLDADLNEILATFQVRDFLLLDLGLRLETYLCAIICNELFTDRHRCPNVLCIVVMLVGYVVNWYSMSMDYKVLRLCCGVMVSFIYGIVYLTHMCKGTARGKPTRARRMREGHMDASGFLYASADHCILELS</sequence>
<gene>
    <name evidence="2" type="ORF">E5676_scaffold265G00730</name>
</gene>
<feature type="transmembrane region" description="Helical" evidence="1">
    <location>
        <begin position="134"/>
        <end position="151"/>
    </location>
</feature>
<dbReference type="AlphaFoldDB" id="A0A5D3C7R9"/>
<dbReference type="EMBL" id="SSTD01012952">
    <property type="protein sequence ID" value="TYK07953.1"/>
    <property type="molecule type" value="Genomic_DNA"/>
</dbReference>
<protein>
    <recommendedName>
        <fullName evidence="4">Ty3-gypsy retrotransposon protein</fullName>
    </recommendedName>
</protein>
<dbReference type="Proteomes" id="UP000321947">
    <property type="component" value="Unassembled WGS sequence"/>
</dbReference>
<evidence type="ECO:0008006" key="4">
    <source>
        <dbReference type="Google" id="ProtNLM"/>
    </source>
</evidence>
<evidence type="ECO:0000313" key="2">
    <source>
        <dbReference type="EMBL" id="TYK07953.1"/>
    </source>
</evidence>
<organism evidence="2 3">
    <name type="scientific">Cucumis melo var. makuwa</name>
    <name type="common">Oriental melon</name>
    <dbReference type="NCBI Taxonomy" id="1194695"/>
    <lineage>
        <taxon>Eukaryota</taxon>
        <taxon>Viridiplantae</taxon>
        <taxon>Streptophyta</taxon>
        <taxon>Embryophyta</taxon>
        <taxon>Tracheophyta</taxon>
        <taxon>Spermatophyta</taxon>
        <taxon>Magnoliopsida</taxon>
        <taxon>eudicotyledons</taxon>
        <taxon>Gunneridae</taxon>
        <taxon>Pentapetalae</taxon>
        <taxon>rosids</taxon>
        <taxon>fabids</taxon>
        <taxon>Cucurbitales</taxon>
        <taxon>Cucurbitaceae</taxon>
        <taxon>Benincaseae</taxon>
        <taxon>Cucumis</taxon>
    </lineage>
</organism>
<keyword evidence="1" id="KW-0472">Membrane</keyword>
<comment type="caution">
    <text evidence="2">The sequence shown here is derived from an EMBL/GenBank/DDBJ whole genome shotgun (WGS) entry which is preliminary data.</text>
</comment>
<evidence type="ECO:0000313" key="3">
    <source>
        <dbReference type="Proteomes" id="UP000321947"/>
    </source>
</evidence>
<name>A0A5D3C7R9_CUCMM</name>
<keyword evidence="1" id="KW-1133">Transmembrane helix</keyword>